<name>A0A6N6N1A6_9BACT</name>
<dbReference type="InterPro" id="IPR052155">
    <property type="entry name" value="Biofilm_reg_signaling"/>
</dbReference>
<evidence type="ECO:0000259" key="9">
    <source>
        <dbReference type="PROSITE" id="PS50113"/>
    </source>
</evidence>
<dbReference type="Gene3D" id="3.30.70.270">
    <property type="match status" value="1"/>
</dbReference>
<dbReference type="InterPro" id="IPR000700">
    <property type="entry name" value="PAS-assoc_C"/>
</dbReference>
<proteinExistence type="predicted"/>
<dbReference type="RefSeq" id="WP_151150766.1">
    <property type="nucleotide sequence ID" value="NZ_WAIE01000003.1"/>
</dbReference>
<dbReference type="SMART" id="SM00267">
    <property type="entry name" value="GGDEF"/>
    <property type="match status" value="1"/>
</dbReference>
<dbReference type="EMBL" id="WAIE01000003">
    <property type="protein sequence ID" value="KAB1441674.1"/>
    <property type="molecule type" value="Genomic_DNA"/>
</dbReference>
<dbReference type="PROSITE" id="PS50113">
    <property type="entry name" value="PAC"/>
    <property type="match status" value="1"/>
</dbReference>
<dbReference type="InterPro" id="IPR013655">
    <property type="entry name" value="PAS_fold_3"/>
</dbReference>
<dbReference type="InterPro" id="IPR043128">
    <property type="entry name" value="Rev_trsase/Diguanyl_cyclase"/>
</dbReference>
<keyword evidence="4 8" id="KW-1133">Transmembrane helix</keyword>
<feature type="compositionally biased region" description="Basic residues" evidence="7">
    <location>
        <begin position="814"/>
        <end position="824"/>
    </location>
</feature>
<dbReference type="GO" id="GO:0071732">
    <property type="term" value="P:cellular response to nitric oxide"/>
    <property type="evidence" value="ECO:0007669"/>
    <property type="project" value="UniProtKB-ARBA"/>
</dbReference>
<evidence type="ECO:0000256" key="3">
    <source>
        <dbReference type="ARBA" id="ARBA00022692"/>
    </source>
</evidence>
<keyword evidence="13" id="KW-1185">Reference proteome</keyword>
<dbReference type="FunFam" id="3.30.70.270:FF:000001">
    <property type="entry name" value="Diguanylate cyclase domain protein"/>
    <property type="match status" value="1"/>
</dbReference>
<reference evidence="12 13" key="1">
    <citation type="journal article" date="2017" name="Int. J. Syst. Evol. Microbiol.">
        <title>Desulfovibrio senegalensis sp. nov., a mesophilic sulfate reducer isolated from marine sediment.</title>
        <authorList>
            <person name="Thioye A."/>
            <person name="Gam Z.B.A."/>
            <person name="Mbengue M."/>
            <person name="Cayol J.L."/>
            <person name="Joseph-Bartoli M."/>
            <person name="Toure-Kane C."/>
            <person name="Labat M."/>
        </authorList>
    </citation>
    <scope>NUCLEOTIDE SEQUENCE [LARGE SCALE GENOMIC DNA]</scope>
    <source>
        <strain evidence="12 13">DSM 101509</strain>
    </source>
</reference>
<gene>
    <name evidence="12" type="ORF">F8A88_08740</name>
</gene>
<dbReference type="NCBIfam" id="TIGR00254">
    <property type="entry name" value="GGDEF"/>
    <property type="match status" value="1"/>
</dbReference>
<dbReference type="OrthoDB" id="7673416at2"/>
<dbReference type="FunFam" id="3.20.20.450:FF:000001">
    <property type="entry name" value="Cyclic di-GMP phosphodiesterase yahA"/>
    <property type="match status" value="1"/>
</dbReference>
<dbReference type="InterPro" id="IPR001633">
    <property type="entry name" value="EAL_dom"/>
</dbReference>
<evidence type="ECO:0000256" key="2">
    <source>
        <dbReference type="ARBA" id="ARBA00022475"/>
    </source>
</evidence>
<evidence type="ECO:0000313" key="13">
    <source>
        <dbReference type="Proteomes" id="UP000438699"/>
    </source>
</evidence>
<dbReference type="PANTHER" id="PTHR44757">
    <property type="entry name" value="DIGUANYLATE CYCLASE DGCP"/>
    <property type="match status" value="1"/>
</dbReference>
<dbReference type="SMART" id="SM00052">
    <property type="entry name" value="EAL"/>
    <property type="match status" value="1"/>
</dbReference>
<dbReference type="SMART" id="SM01049">
    <property type="entry name" value="Cache_2"/>
    <property type="match status" value="1"/>
</dbReference>
<dbReference type="CDD" id="cd00130">
    <property type="entry name" value="PAS"/>
    <property type="match status" value="1"/>
</dbReference>
<feature type="transmembrane region" description="Helical" evidence="8">
    <location>
        <begin position="12"/>
        <end position="36"/>
    </location>
</feature>
<dbReference type="Pfam" id="PF17200">
    <property type="entry name" value="sCache_2"/>
    <property type="match status" value="1"/>
</dbReference>
<evidence type="ECO:0000259" key="10">
    <source>
        <dbReference type="PROSITE" id="PS50883"/>
    </source>
</evidence>
<keyword evidence="2" id="KW-1003">Cell membrane</keyword>
<feature type="domain" description="GGDEF" evidence="11">
    <location>
        <begin position="404"/>
        <end position="537"/>
    </location>
</feature>
<dbReference type="NCBIfam" id="TIGR00229">
    <property type="entry name" value="sensory_box"/>
    <property type="match status" value="1"/>
</dbReference>
<feature type="compositionally biased region" description="Polar residues" evidence="7">
    <location>
        <begin position="825"/>
        <end position="837"/>
    </location>
</feature>
<dbReference type="Pfam" id="PF00563">
    <property type="entry name" value="EAL"/>
    <property type="match status" value="1"/>
</dbReference>
<dbReference type="GO" id="GO:0071111">
    <property type="term" value="F:cyclic-guanylate-specific phosphodiesterase activity"/>
    <property type="evidence" value="ECO:0007669"/>
    <property type="project" value="UniProtKB-EC"/>
</dbReference>
<evidence type="ECO:0000256" key="7">
    <source>
        <dbReference type="SAM" id="MobiDB-lite"/>
    </source>
</evidence>
<dbReference type="Proteomes" id="UP000438699">
    <property type="component" value="Unassembled WGS sequence"/>
</dbReference>
<dbReference type="SUPFAM" id="SSF55785">
    <property type="entry name" value="PYP-like sensor domain (PAS domain)"/>
    <property type="match status" value="1"/>
</dbReference>
<dbReference type="Pfam" id="PF00990">
    <property type="entry name" value="GGDEF"/>
    <property type="match status" value="1"/>
</dbReference>
<evidence type="ECO:0000259" key="11">
    <source>
        <dbReference type="PROSITE" id="PS50887"/>
    </source>
</evidence>
<evidence type="ECO:0000256" key="4">
    <source>
        <dbReference type="ARBA" id="ARBA00022989"/>
    </source>
</evidence>
<comment type="catalytic activity">
    <reaction evidence="6">
        <text>3',3'-c-di-GMP + H2O = 5'-phosphoguanylyl(3'-&gt;5')guanosine + H(+)</text>
        <dbReference type="Rhea" id="RHEA:24902"/>
        <dbReference type="ChEBI" id="CHEBI:15377"/>
        <dbReference type="ChEBI" id="CHEBI:15378"/>
        <dbReference type="ChEBI" id="CHEBI:58754"/>
        <dbReference type="ChEBI" id="CHEBI:58805"/>
        <dbReference type="EC" id="3.1.4.52"/>
    </reaction>
    <physiologicalReaction direction="left-to-right" evidence="6">
        <dbReference type="Rhea" id="RHEA:24903"/>
    </physiologicalReaction>
</comment>
<dbReference type="InterPro" id="IPR000014">
    <property type="entry name" value="PAS"/>
</dbReference>
<evidence type="ECO:0000256" key="6">
    <source>
        <dbReference type="ARBA" id="ARBA00051114"/>
    </source>
</evidence>
<dbReference type="SUPFAM" id="SSF55073">
    <property type="entry name" value="Nucleotide cyclase"/>
    <property type="match status" value="1"/>
</dbReference>
<evidence type="ECO:0000313" key="12">
    <source>
        <dbReference type="EMBL" id="KAB1441674.1"/>
    </source>
</evidence>
<dbReference type="CDD" id="cd01949">
    <property type="entry name" value="GGDEF"/>
    <property type="match status" value="1"/>
</dbReference>
<dbReference type="InterPro" id="IPR035919">
    <property type="entry name" value="EAL_sf"/>
</dbReference>
<comment type="subcellular location">
    <subcellularLocation>
        <location evidence="1">Cell membrane</location>
        <topology evidence="1">Multi-pass membrane protein</topology>
    </subcellularLocation>
</comment>
<dbReference type="InterPro" id="IPR000160">
    <property type="entry name" value="GGDEF_dom"/>
</dbReference>
<evidence type="ECO:0000256" key="8">
    <source>
        <dbReference type="SAM" id="Phobius"/>
    </source>
</evidence>
<dbReference type="Gene3D" id="3.30.450.20">
    <property type="entry name" value="PAS domain"/>
    <property type="match status" value="2"/>
</dbReference>
<dbReference type="Gene3D" id="3.20.20.450">
    <property type="entry name" value="EAL domain"/>
    <property type="match status" value="1"/>
</dbReference>
<dbReference type="InterPro" id="IPR035965">
    <property type="entry name" value="PAS-like_dom_sf"/>
</dbReference>
<keyword evidence="5 8" id="KW-0472">Membrane</keyword>
<dbReference type="PROSITE" id="PS50887">
    <property type="entry name" value="GGDEF"/>
    <property type="match status" value="1"/>
</dbReference>
<feature type="domain" description="PAC" evidence="9">
    <location>
        <begin position="319"/>
        <end position="371"/>
    </location>
</feature>
<comment type="caution">
    <text evidence="12">The sequence shown here is derived from an EMBL/GenBank/DDBJ whole genome shotgun (WGS) entry which is preliminary data.</text>
</comment>
<organism evidence="12 13">
    <name type="scientific">Pseudodesulfovibrio senegalensis</name>
    <dbReference type="NCBI Taxonomy" id="1721087"/>
    <lineage>
        <taxon>Bacteria</taxon>
        <taxon>Pseudomonadati</taxon>
        <taxon>Thermodesulfobacteriota</taxon>
        <taxon>Desulfovibrionia</taxon>
        <taxon>Desulfovibrionales</taxon>
        <taxon>Desulfovibrionaceae</taxon>
    </lineage>
</organism>
<dbReference type="InterPro" id="IPR033480">
    <property type="entry name" value="sCache_2"/>
</dbReference>
<dbReference type="PANTHER" id="PTHR44757:SF2">
    <property type="entry name" value="BIOFILM ARCHITECTURE MAINTENANCE PROTEIN MBAA"/>
    <property type="match status" value="1"/>
</dbReference>
<dbReference type="SUPFAM" id="SSF141868">
    <property type="entry name" value="EAL domain-like"/>
    <property type="match status" value="1"/>
</dbReference>
<keyword evidence="3 8" id="KW-0812">Transmembrane</keyword>
<dbReference type="Pfam" id="PF08447">
    <property type="entry name" value="PAS_3"/>
    <property type="match status" value="1"/>
</dbReference>
<dbReference type="PROSITE" id="PS50883">
    <property type="entry name" value="EAL"/>
    <property type="match status" value="1"/>
</dbReference>
<dbReference type="GO" id="GO:0005886">
    <property type="term" value="C:plasma membrane"/>
    <property type="evidence" value="ECO:0007669"/>
    <property type="project" value="UniProtKB-SubCell"/>
</dbReference>
<protein>
    <submittedName>
        <fullName evidence="12">EAL domain-containing protein</fullName>
    </submittedName>
</protein>
<dbReference type="SMART" id="SM00086">
    <property type="entry name" value="PAC"/>
    <property type="match status" value="1"/>
</dbReference>
<sequence length="847" mass="96956">MKQPIFSRRFILLAKALLPTALTLLIFAGAMFLVFLPTLENSLLENKKQAIQDLTASVISRLAYLDSQVKAGKLDMDEARKRAREQVRFIRYGRKNKDYFWINDTRPVMIMHPYRSKLEGQNLLEYRDSSGNAPFVDMTREALQGGGFVRYIWQWKDQKDKEAPKLSYVRLFKPWDWVVGTGIYLDDLAADMKKIRTGVTMAFTLLLTLVALISGYVARQIYVSERRREKVQKQRERLMSALREGEERYRTIADFAYDWEVWLGPDKGVLYCSPSCERITGYAPESFFENPDLLRSIVAEQDREAWDNYLQMLPTREGLQFDFRLERKDGSRRWLGVVGRSVFGIGMKPLGLRFSFRDITERKNMEEQLRHQALHDPLTGLANRTLCLDRIRHAMERAKRREEYYYAVVFMDLDRFKVINDSLGHRFGDMVLMETGRRLSRHMRGLDTVARFGGDEFVFLLDELASPSQALRIVKRVRAAVAEKFCFEGHEVMTTASFGIVLSPTNYHRAEDLLQNANIAMHRAKEKGRNQFKVFTSRMLENAVEQLNLENDMRSALKDGEFHIEYQPILLMGTNSLIGFEALARWNHPTRGPIPPSEFIPMAEDSGMIMELGQWVLENALKTLATWRAQSERAKDLFMAVNLSTRQFAKAALHTDILATLEKTGVPADRLKLEVTESAVMENPESALRTLNILRENGVQFSIDDFGTGYSSLTQLQRLPVDTLKVDRSFISRLGEGDDQESTEIVKAVVAMARCLDLSVVAEGVETGKQLDSLSRLNCECVQGFLFHEPLHDSAAMDLIAEQESNPVPEDFRKRHFQRAKSSLKKAQSGTTKNSAPNIEITDPDVS</sequence>
<evidence type="ECO:0000256" key="1">
    <source>
        <dbReference type="ARBA" id="ARBA00004651"/>
    </source>
</evidence>
<feature type="domain" description="EAL" evidence="10">
    <location>
        <begin position="546"/>
        <end position="804"/>
    </location>
</feature>
<dbReference type="AlphaFoldDB" id="A0A6N6N1A6"/>
<dbReference type="InterPro" id="IPR029787">
    <property type="entry name" value="Nucleotide_cyclase"/>
</dbReference>
<dbReference type="InterPro" id="IPR001610">
    <property type="entry name" value="PAC"/>
</dbReference>
<evidence type="ECO:0000256" key="5">
    <source>
        <dbReference type="ARBA" id="ARBA00023136"/>
    </source>
</evidence>
<accession>A0A6N6N1A6</accession>
<dbReference type="CDD" id="cd01948">
    <property type="entry name" value="EAL"/>
    <property type="match status" value="1"/>
</dbReference>
<feature type="region of interest" description="Disordered" evidence="7">
    <location>
        <begin position="806"/>
        <end position="847"/>
    </location>
</feature>